<dbReference type="EMBL" id="JAKKPZ010000008">
    <property type="protein sequence ID" value="KAI1718292.1"/>
    <property type="molecule type" value="Genomic_DNA"/>
</dbReference>
<sequence length="152" mass="18049">MALMVSVLYMVWSLYIHIAQYCMTDWKELWVDTAFWHVFFCSILVVIMFLWRPSQNNQRYAFTPLLDDSEDENEEMDDEIFNNSKASVYNMIKQRGPSGDTRADNLQQSNRDDKLEEDLKWIDNNIPISLAEALMDEDDDKEEKELEMSKML</sequence>
<evidence type="ECO:0000259" key="7">
    <source>
        <dbReference type="Pfam" id="PF06814"/>
    </source>
</evidence>
<comment type="subcellular location">
    <subcellularLocation>
        <location evidence="1">Membrane</location>
        <topology evidence="1">Multi-pass membrane protein</topology>
    </subcellularLocation>
</comment>
<evidence type="ECO:0000256" key="1">
    <source>
        <dbReference type="ARBA" id="ARBA00004141"/>
    </source>
</evidence>
<dbReference type="Pfam" id="PF06814">
    <property type="entry name" value="GOST_TM"/>
    <property type="match status" value="1"/>
</dbReference>
<dbReference type="InterPro" id="IPR009637">
    <property type="entry name" value="GPR107/GPR108-like"/>
</dbReference>
<dbReference type="GO" id="GO:0016020">
    <property type="term" value="C:membrane"/>
    <property type="evidence" value="ECO:0007669"/>
    <property type="project" value="UniProtKB-SubCell"/>
</dbReference>
<protein>
    <submittedName>
        <fullName evidence="8">Lung seven transmembrane receptor domain-containing protein</fullName>
    </submittedName>
</protein>
<evidence type="ECO:0000256" key="4">
    <source>
        <dbReference type="ARBA" id="ARBA00022989"/>
    </source>
</evidence>
<evidence type="ECO:0000256" key="2">
    <source>
        <dbReference type="ARBA" id="ARBA00022692"/>
    </source>
</evidence>
<reference evidence="8" key="1">
    <citation type="submission" date="2022-01" db="EMBL/GenBank/DDBJ databases">
        <title>Genome Sequence Resource for Two Populations of Ditylenchus destructor, the Migratory Endoparasitic Phytonematode.</title>
        <authorList>
            <person name="Zhang H."/>
            <person name="Lin R."/>
            <person name="Xie B."/>
        </authorList>
    </citation>
    <scope>NUCLEOTIDE SEQUENCE</scope>
    <source>
        <strain evidence="8">BazhouSP</strain>
    </source>
</reference>
<dbReference type="PANTHER" id="PTHR21229:SF1">
    <property type="entry name" value="GH17801P"/>
    <property type="match status" value="1"/>
</dbReference>
<name>A0AAD4N7M3_9BILA</name>
<dbReference type="GO" id="GO:0005829">
    <property type="term" value="C:cytosol"/>
    <property type="evidence" value="ECO:0007669"/>
    <property type="project" value="GOC"/>
</dbReference>
<keyword evidence="3" id="KW-0732">Signal</keyword>
<organism evidence="8 9">
    <name type="scientific">Ditylenchus destructor</name>
    <dbReference type="NCBI Taxonomy" id="166010"/>
    <lineage>
        <taxon>Eukaryota</taxon>
        <taxon>Metazoa</taxon>
        <taxon>Ecdysozoa</taxon>
        <taxon>Nematoda</taxon>
        <taxon>Chromadorea</taxon>
        <taxon>Rhabditida</taxon>
        <taxon>Tylenchina</taxon>
        <taxon>Tylenchomorpha</taxon>
        <taxon>Sphaerularioidea</taxon>
        <taxon>Anguinidae</taxon>
        <taxon>Anguininae</taxon>
        <taxon>Ditylenchus</taxon>
    </lineage>
</organism>
<evidence type="ECO:0000256" key="5">
    <source>
        <dbReference type="ARBA" id="ARBA00023136"/>
    </source>
</evidence>
<evidence type="ECO:0000313" key="8">
    <source>
        <dbReference type="EMBL" id="KAI1718292.1"/>
    </source>
</evidence>
<comment type="caution">
    <text evidence="8">The sequence shown here is derived from an EMBL/GenBank/DDBJ whole genome shotgun (WGS) entry which is preliminary data.</text>
</comment>
<evidence type="ECO:0000256" key="6">
    <source>
        <dbReference type="SAM" id="Phobius"/>
    </source>
</evidence>
<feature type="transmembrane region" description="Helical" evidence="6">
    <location>
        <begin position="34"/>
        <end position="51"/>
    </location>
</feature>
<dbReference type="PANTHER" id="PTHR21229">
    <property type="entry name" value="LUNG SEVEN TRANSMEMBRANE RECEPTOR"/>
    <property type="match status" value="1"/>
</dbReference>
<keyword evidence="2 6" id="KW-0812">Transmembrane</keyword>
<evidence type="ECO:0000256" key="3">
    <source>
        <dbReference type="ARBA" id="ARBA00022729"/>
    </source>
</evidence>
<accession>A0AAD4N7M3</accession>
<feature type="domain" description="GOST seven transmembrane" evidence="7">
    <location>
        <begin position="2"/>
        <end position="58"/>
    </location>
</feature>
<dbReference type="InterPro" id="IPR053937">
    <property type="entry name" value="GOST_TM"/>
</dbReference>
<keyword evidence="9" id="KW-1185">Reference proteome</keyword>
<evidence type="ECO:0000313" key="9">
    <source>
        <dbReference type="Proteomes" id="UP001201812"/>
    </source>
</evidence>
<dbReference type="GO" id="GO:0005794">
    <property type="term" value="C:Golgi apparatus"/>
    <property type="evidence" value="ECO:0007669"/>
    <property type="project" value="TreeGrafter"/>
</dbReference>
<keyword evidence="8" id="KW-0675">Receptor</keyword>
<gene>
    <name evidence="8" type="ORF">DdX_06713</name>
</gene>
<proteinExistence type="predicted"/>
<dbReference type="AlphaFoldDB" id="A0AAD4N7M3"/>
<keyword evidence="4 6" id="KW-1133">Transmembrane helix</keyword>
<keyword evidence="5 6" id="KW-0472">Membrane</keyword>
<dbReference type="GO" id="GO:0042147">
    <property type="term" value="P:retrograde transport, endosome to Golgi"/>
    <property type="evidence" value="ECO:0007669"/>
    <property type="project" value="TreeGrafter"/>
</dbReference>
<dbReference type="Proteomes" id="UP001201812">
    <property type="component" value="Unassembled WGS sequence"/>
</dbReference>